<dbReference type="NCBIfam" id="TIGR01627">
    <property type="entry name" value="A_thal_3515"/>
    <property type="match status" value="1"/>
</dbReference>
<dbReference type="Pfam" id="PF21729">
    <property type="entry name" value="IRX15_IRX15L_GXM"/>
    <property type="match status" value="1"/>
</dbReference>
<evidence type="ECO:0000313" key="7">
    <source>
        <dbReference type="Proteomes" id="UP001152523"/>
    </source>
</evidence>
<sequence length="303" mass="33706">MKSEAELTVLHPSIRARAASLRTIAILFASFFAFSFGLTLFSGREAAGTNATAAAKHPRPDPVLEALVHYATVNTTPVYAARMSTAEVNCIVAALRRCQNACNFLVFGLTHETFLWHSVNHGGRTVFIDESAYWVSKYEDRFKGIEAYDVRFTTRVSELYHLLDHAKGELKRECRPVQNLLFSDCKLGINDLPNHIYDIAWDVILVDGPRGYPVSAPGRMAAIFTAGVLSRSKVGGAPETEVFVHEIYREAERVSSERFLCRENVVNRVGALGHYRVAKQDPQKYVFCSSAQFSSSSSPPPDR</sequence>
<evidence type="ECO:0000256" key="4">
    <source>
        <dbReference type="ARBA" id="ARBA00023136"/>
    </source>
</evidence>
<dbReference type="PANTHER" id="PTHR31444">
    <property type="entry name" value="OS11G0490100 PROTEIN"/>
    <property type="match status" value="1"/>
</dbReference>
<keyword evidence="7" id="KW-1185">Reference proteome</keyword>
<dbReference type="Proteomes" id="UP001152523">
    <property type="component" value="Unassembled WGS sequence"/>
</dbReference>
<comment type="caution">
    <text evidence="6">The sequence shown here is derived from an EMBL/GenBank/DDBJ whole genome shotgun (WGS) entry which is preliminary data.</text>
</comment>
<proteinExistence type="predicted"/>
<gene>
    <name evidence="6" type="ORF">CEPIT_LOCUS39328</name>
</gene>
<dbReference type="GO" id="GO:0045492">
    <property type="term" value="P:xylan biosynthetic process"/>
    <property type="evidence" value="ECO:0007669"/>
    <property type="project" value="InterPro"/>
</dbReference>
<evidence type="ECO:0000313" key="6">
    <source>
        <dbReference type="EMBL" id="CAH9141693.1"/>
    </source>
</evidence>
<dbReference type="EMBL" id="CAMAPF010001033">
    <property type="protein sequence ID" value="CAH9141693.1"/>
    <property type="molecule type" value="Genomic_DNA"/>
</dbReference>
<evidence type="ECO:0000256" key="3">
    <source>
        <dbReference type="ARBA" id="ARBA00022989"/>
    </source>
</evidence>
<organism evidence="6 7">
    <name type="scientific">Cuscuta epithymum</name>
    <dbReference type="NCBI Taxonomy" id="186058"/>
    <lineage>
        <taxon>Eukaryota</taxon>
        <taxon>Viridiplantae</taxon>
        <taxon>Streptophyta</taxon>
        <taxon>Embryophyta</taxon>
        <taxon>Tracheophyta</taxon>
        <taxon>Spermatophyta</taxon>
        <taxon>Magnoliopsida</taxon>
        <taxon>eudicotyledons</taxon>
        <taxon>Gunneridae</taxon>
        <taxon>Pentapetalae</taxon>
        <taxon>asterids</taxon>
        <taxon>lamiids</taxon>
        <taxon>Solanales</taxon>
        <taxon>Convolvulaceae</taxon>
        <taxon>Cuscuteae</taxon>
        <taxon>Cuscuta</taxon>
        <taxon>Cuscuta subgen. Cuscuta</taxon>
    </lineage>
</organism>
<evidence type="ECO:0000256" key="1">
    <source>
        <dbReference type="ARBA" id="ARBA00004194"/>
    </source>
</evidence>
<protein>
    <recommendedName>
        <fullName evidence="8">Polysaccharide biosynthesis domain-containing protein</fullName>
    </recommendedName>
</protein>
<evidence type="ECO:0008006" key="8">
    <source>
        <dbReference type="Google" id="ProtNLM"/>
    </source>
</evidence>
<feature type="transmembrane region" description="Helical" evidence="5">
    <location>
        <begin position="21"/>
        <end position="41"/>
    </location>
</feature>
<evidence type="ECO:0000256" key="2">
    <source>
        <dbReference type="ARBA" id="ARBA00022692"/>
    </source>
</evidence>
<dbReference type="AlphaFoldDB" id="A0AAV0G283"/>
<comment type="subcellular location">
    <subcellularLocation>
        <location evidence="1">Golgi apparatus membrane</location>
        <topology evidence="1">Single-pass membrane protein</topology>
    </subcellularLocation>
</comment>
<keyword evidence="2 5" id="KW-0812">Transmembrane</keyword>
<keyword evidence="4 5" id="KW-0472">Membrane</keyword>
<evidence type="ECO:0000256" key="5">
    <source>
        <dbReference type="SAM" id="Phobius"/>
    </source>
</evidence>
<dbReference type="GO" id="GO:0000139">
    <property type="term" value="C:Golgi membrane"/>
    <property type="evidence" value="ECO:0007669"/>
    <property type="project" value="UniProtKB-SubCell"/>
</dbReference>
<dbReference type="InterPro" id="IPR006514">
    <property type="entry name" value="IRX15/GXM/AGM"/>
</dbReference>
<keyword evidence="3 5" id="KW-1133">Transmembrane helix</keyword>
<accession>A0AAV0G283</accession>
<reference evidence="6" key="1">
    <citation type="submission" date="2022-07" db="EMBL/GenBank/DDBJ databases">
        <authorList>
            <person name="Macas J."/>
            <person name="Novak P."/>
            <person name="Neumann P."/>
        </authorList>
    </citation>
    <scope>NUCLEOTIDE SEQUENCE</scope>
</reference>
<name>A0AAV0G283_9ASTE</name>